<dbReference type="AlphaFoldDB" id="A0A1A9V7N1"/>
<dbReference type="EnsemblMetazoa" id="GAUT028493-RA">
    <property type="protein sequence ID" value="GAUT028493-PA"/>
    <property type="gene ID" value="GAUT028493"/>
</dbReference>
<organism evidence="1 2">
    <name type="scientific">Glossina austeni</name>
    <name type="common">Savannah tsetse fly</name>
    <dbReference type="NCBI Taxonomy" id="7395"/>
    <lineage>
        <taxon>Eukaryota</taxon>
        <taxon>Metazoa</taxon>
        <taxon>Ecdysozoa</taxon>
        <taxon>Arthropoda</taxon>
        <taxon>Hexapoda</taxon>
        <taxon>Insecta</taxon>
        <taxon>Pterygota</taxon>
        <taxon>Neoptera</taxon>
        <taxon>Endopterygota</taxon>
        <taxon>Diptera</taxon>
        <taxon>Brachycera</taxon>
        <taxon>Muscomorpha</taxon>
        <taxon>Hippoboscoidea</taxon>
        <taxon>Glossinidae</taxon>
        <taxon>Glossina</taxon>
    </lineage>
</organism>
<protein>
    <submittedName>
        <fullName evidence="1">Uncharacterized protein</fullName>
    </submittedName>
</protein>
<evidence type="ECO:0000313" key="1">
    <source>
        <dbReference type="EnsemblMetazoa" id="GAUT028493-PA"/>
    </source>
</evidence>
<name>A0A1A9V7N1_GLOAU</name>
<dbReference type="VEuPathDB" id="VectorBase:GAUT028493"/>
<accession>A0A1A9V7N1</accession>
<sequence length="101" mass="11538">MLTSMLILMLILTLLLMLMLMLMLMSTQIITTSVNAQVIVNGRKSSSVRTLYDDDRSRVSSHPYTETLVARQCRLAGWYVSVYDNKTYFLSRILHSSSTNI</sequence>
<proteinExistence type="predicted"/>
<reference evidence="1" key="1">
    <citation type="submission" date="2020-05" db="UniProtKB">
        <authorList>
            <consortium name="EnsemblMetazoa"/>
        </authorList>
    </citation>
    <scope>IDENTIFICATION</scope>
    <source>
        <strain evidence="1">TTRI</strain>
    </source>
</reference>
<keyword evidence="2" id="KW-1185">Reference proteome</keyword>
<dbReference type="Proteomes" id="UP000078200">
    <property type="component" value="Unassembled WGS sequence"/>
</dbReference>
<evidence type="ECO:0000313" key="2">
    <source>
        <dbReference type="Proteomes" id="UP000078200"/>
    </source>
</evidence>